<sequence length="683" mass="76680">MIDPVTIVGTVVGVASLTIQLTQILHDYCQGVSDSGSDVQGLLADTQQLGQVLTKLEDLVRKDSLRLSQSFTTTSTLYLANVRCEARLRSLVADLKKHSQGSQARQAFKALKWPFKTQETRNISADLHGYTQTFQFALTLDGCEILLKTSGDVSTILQNSLRSATITEESAENIGLILAIVTPLPEMTLAIQEDVKILIDENILKWLGATDTSAKHQTVKRRRSPNTGQWIFQDKCYKKWENDVSPVLWAQGKPGAGKSTLMSCIVDKLKADAGGGEGVASFYCDYSQTSDVQTPEAILASFSYQLLRRLDSIPVEVDSIYHRHRRENTRPDLNEHVEILEHISTAFSKVWLLIDALDEFDSDCRDDLARVIETLMTFTKVLVTSRPQSIDSENLEGHTLRCTISAQDEDLKVFIESRMTTASRGIRESPGWNVFVSDAQDKLVTLADGMFILVSLQLDMLLRLHTVTEMRRALETIPDKLDDFYKITLDRIRAGKSDKPLKILAWLVTFRQTITVGALREALAVEDSTTFIDPNAMIPEDDIVPMCCGLVLIHVDFLTGFRELSLAHATVHEYLCKNLEMVHGFDRIIAKACVGYVNLLNLSAESDTHIYRHPFFFYAIKNVLVSDHDMEIPTMCRLLSRFMNLITTPATHTRARDQFGLVTGRDCDGKFSSACCYFCWLER</sequence>
<evidence type="ECO:0008006" key="6">
    <source>
        <dbReference type="Google" id="ProtNLM"/>
    </source>
</evidence>
<dbReference type="SUPFAM" id="SSF52540">
    <property type="entry name" value="P-loop containing nucleoside triphosphate hydrolases"/>
    <property type="match status" value="1"/>
</dbReference>
<keyword evidence="1" id="KW-0677">Repeat</keyword>
<evidence type="ECO:0000256" key="1">
    <source>
        <dbReference type="ARBA" id="ARBA00022737"/>
    </source>
</evidence>
<feature type="domain" description="Nephrocystin 3-like N-terminal" evidence="3">
    <location>
        <begin position="226"/>
        <end position="386"/>
    </location>
</feature>
<dbReference type="PANTHER" id="PTHR10039:SF15">
    <property type="entry name" value="NACHT DOMAIN-CONTAINING PROTEIN"/>
    <property type="match status" value="1"/>
</dbReference>
<proteinExistence type="predicted"/>
<dbReference type="Proteomes" id="UP000578531">
    <property type="component" value="Unassembled WGS sequence"/>
</dbReference>
<dbReference type="GeneID" id="59288173"/>
<evidence type="ECO:0000313" key="5">
    <source>
        <dbReference type="Proteomes" id="UP000578531"/>
    </source>
</evidence>
<dbReference type="RefSeq" id="XP_037164687.1">
    <property type="nucleotide sequence ID" value="XM_037308421.1"/>
</dbReference>
<gene>
    <name evidence="4" type="ORF">HO173_006512</name>
</gene>
<comment type="caution">
    <text evidence="4">The sequence shown here is derived from an EMBL/GenBank/DDBJ whole genome shotgun (WGS) entry which is preliminary data.</text>
</comment>
<dbReference type="EMBL" id="JACCJC010000025">
    <property type="protein sequence ID" value="KAF6235316.1"/>
    <property type="molecule type" value="Genomic_DNA"/>
</dbReference>
<dbReference type="InterPro" id="IPR031348">
    <property type="entry name" value="PigL_N"/>
</dbReference>
<reference evidence="4 5" key="1">
    <citation type="journal article" date="2020" name="Genomics">
        <title>Complete, high-quality genomes from long-read metagenomic sequencing of two wolf lichen thalli reveals enigmatic genome architecture.</title>
        <authorList>
            <person name="McKenzie S.K."/>
            <person name="Walston R.F."/>
            <person name="Allen J.L."/>
        </authorList>
    </citation>
    <scope>NUCLEOTIDE SEQUENCE [LARGE SCALE GENOMIC DNA]</scope>
    <source>
        <strain evidence="4">WasteWater2</strain>
    </source>
</reference>
<dbReference type="PANTHER" id="PTHR10039">
    <property type="entry name" value="AMELOGENIN"/>
    <property type="match status" value="1"/>
</dbReference>
<evidence type="ECO:0000259" key="2">
    <source>
        <dbReference type="Pfam" id="PF17111"/>
    </source>
</evidence>
<dbReference type="OrthoDB" id="1577640at2759"/>
<dbReference type="Pfam" id="PF24883">
    <property type="entry name" value="NPHP3_N"/>
    <property type="match status" value="1"/>
</dbReference>
<evidence type="ECO:0000313" key="4">
    <source>
        <dbReference type="EMBL" id="KAF6235316.1"/>
    </source>
</evidence>
<organism evidence="4 5">
    <name type="scientific">Letharia columbiana</name>
    <dbReference type="NCBI Taxonomy" id="112416"/>
    <lineage>
        <taxon>Eukaryota</taxon>
        <taxon>Fungi</taxon>
        <taxon>Dikarya</taxon>
        <taxon>Ascomycota</taxon>
        <taxon>Pezizomycotina</taxon>
        <taxon>Lecanoromycetes</taxon>
        <taxon>OSLEUM clade</taxon>
        <taxon>Lecanoromycetidae</taxon>
        <taxon>Lecanorales</taxon>
        <taxon>Lecanorineae</taxon>
        <taxon>Parmeliaceae</taxon>
        <taxon>Letharia</taxon>
    </lineage>
</organism>
<dbReference type="Gene3D" id="3.40.50.300">
    <property type="entry name" value="P-loop containing nucleotide triphosphate hydrolases"/>
    <property type="match status" value="1"/>
</dbReference>
<dbReference type="AlphaFoldDB" id="A0A8H6FV18"/>
<keyword evidence="5" id="KW-1185">Reference proteome</keyword>
<evidence type="ECO:0000259" key="3">
    <source>
        <dbReference type="Pfam" id="PF24883"/>
    </source>
</evidence>
<dbReference type="Pfam" id="PF17111">
    <property type="entry name" value="PigL_N"/>
    <property type="match status" value="1"/>
</dbReference>
<protein>
    <recommendedName>
        <fullName evidence="6">NACHT domain-containing protein</fullName>
    </recommendedName>
</protein>
<feature type="domain" description="Azaphilone pigments biosynthesis cluster protein L N-terminal" evidence="2">
    <location>
        <begin position="3"/>
        <end position="139"/>
    </location>
</feature>
<name>A0A8H6FV18_9LECA</name>
<accession>A0A8H6FV18</accession>
<dbReference type="InterPro" id="IPR027417">
    <property type="entry name" value="P-loop_NTPase"/>
</dbReference>
<dbReference type="InterPro" id="IPR056884">
    <property type="entry name" value="NPHP3-like_N"/>
</dbReference>